<dbReference type="STRING" id="1423744.FC86_GL000783"/>
<evidence type="ECO:0000313" key="11">
    <source>
        <dbReference type="EMBL" id="KRN03676.1"/>
    </source>
</evidence>
<gene>
    <name evidence="11" type="ORF">FC86_GL000783</name>
</gene>
<dbReference type="OrthoDB" id="9804315at2"/>
<dbReference type="GO" id="GO:0046654">
    <property type="term" value="P:tetrahydrofolate biosynthetic process"/>
    <property type="evidence" value="ECO:0007669"/>
    <property type="project" value="UniProtKB-UniPathway"/>
</dbReference>
<dbReference type="PROSITE" id="PS00075">
    <property type="entry name" value="DHFR_1"/>
    <property type="match status" value="1"/>
</dbReference>
<dbReference type="CDD" id="cd00209">
    <property type="entry name" value="DHFR"/>
    <property type="match status" value="1"/>
</dbReference>
<dbReference type="InterPro" id="IPR012259">
    <property type="entry name" value="DHFR"/>
</dbReference>
<dbReference type="PATRIC" id="fig|1423744.4.peg.804"/>
<dbReference type="GO" id="GO:0005829">
    <property type="term" value="C:cytosol"/>
    <property type="evidence" value="ECO:0007669"/>
    <property type="project" value="TreeGrafter"/>
</dbReference>
<keyword evidence="5 8" id="KW-0521">NADP</keyword>
<evidence type="ECO:0000313" key="12">
    <source>
        <dbReference type="Proteomes" id="UP000051378"/>
    </source>
</evidence>
<dbReference type="InterPro" id="IPR001796">
    <property type="entry name" value="DHFR_dom"/>
</dbReference>
<evidence type="ECO:0000256" key="8">
    <source>
        <dbReference type="PIRNR" id="PIRNR000194"/>
    </source>
</evidence>
<keyword evidence="6 8" id="KW-0560">Oxidoreductase</keyword>
<dbReference type="EMBL" id="AYZL01000020">
    <property type="protein sequence ID" value="KRN03676.1"/>
    <property type="molecule type" value="Genomic_DNA"/>
</dbReference>
<dbReference type="SUPFAM" id="SSF53597">
    <property type="entry name" value="Dihydrofolate reductase-like"/>
    <property type="match status" value="1"/>
</dbReference>
<evidence type="ECO:0000256" key="7">
    <source>
        <dbReference type="ARBA" id="ARBA00025067"/>
    </source>
</evidence>
<comment type="similarity">
    <text evidence="2 8 9">Belongs to the dihydrofolate reductase family.</text>
</comment>
<comment type="pathway">
    <text evidence="1 8">Cofactor biosynthesis; tetrahydrofolate biosynthesis; 5,6,7,8-tetrahydrofolate from 7,8-dihydrofolate: step 1/1.</text>
</comment>
<evidence type="ECO:0000256" key="3">
    <source>
        <dbReference type="ARBA" id="ARBA00012856"/>
    </source>
</evidence>
<accession>A0A0R2DT69</accession>
<dbReference type="GO" id="GO:0004146">
    <property type="term" value="F:dihydrofolate reductase activity"/>
    <property type="evidence" value="ECO:0007669"/>
    <property type="project" value="UniProtKB-EC"/>
</dbReference>
<dbReference type="InterPro" id="IPR024072">
    <property type="entry name" value="DHFR-like_dom_sf"/>
</dbReference>
<dbReference type="Gene3D" id="3.40.430.10">
    <property type="entry name" value="Dihydrofolate Reductase, subunit A"/>
    <property type="match status" value="1"/>
</dbReference>
<dbReference type="UniPathway" id="UPA00077">
    <property type="reaction ID" value="UER00158"/>
</dbReference>
<evidence type="ECO:0000259" key="10">
    <source>
        <dbReference type="PROSITE" id="PS51330"/>
    </source>
</evidence>
<dbReference type="EC" id="1.5.1.3" evidence="3 8"/>
<keyword evidence="12" id="KW-1185">Reference proteome</keyword>
<dbReference type="PIRSF" id="PIRSF000194">
    <property type="entry name" value="DHFR"/>
    <property type="match status" value="1"/>
</dbReference>
<dbReference type="PANTHER" id="PTHR48069:SF3">
    <property type="entry name" value="DIHYDROFOLATE REDUCTASE"/>
    <property type="match status" value="1"/>
</dbReference>
<dbReference type="RefSeq" id="WP_056974992.1">
    <property type="nucleotide sequence ID" value="NZ_AYZL01000020.1"/>
</dbReference>
<dbReference type="GO" id="GO:0046655">
    <property type="term" value="P:folic acid metabolic process"/>
    <property type="evidence" value="ECO:0007669"/>
    <property type="project" value="TreeGrafter"/>
</dbReference>
<dbReference type="PANTHER" id="PTHR48069">
    <property type="entry name" value="DIHYDROFOLATE REDUCTASE"/>
    <property type="match status" value="1"/>
</dbReference>
<evidence type="ECO:0000256" key="4">
    <source>
        <dbReference type="ARBA" id="ARBA00022563"/>
    </source>
</evidence>
<evidence type="ECO:0000256" key="6">
    <source>
        <dbReference type="ARBA" id="ARBA00023002"/>
    </source>
</evidence>
<reference evidence="11 12" key="1">
    <citation type="journal article" date="2015" name="Genome Announc.">
        <title>Expanding the biotechnology potential of lactobacilli through comparative genomics of 213 strains and associated genera.</title>
        <authorList>
            <person name="Sun Z."/>
            <person name="Harris H.M."/>
            <person name="McCann A."/>
            <person name="Guo C."/>
            <person name="Argimon S."/>
            <person name="Zhang W."/>
            <person name="Yang X."/>
            <person name="Jeffery I.B."/>
            <person name="Cooney J.C."/>
            <person name="Kagawa T.F."/>
            <person name="Liu W."/>
            <person name="Song Y."/>
            <person name="Salvetti E."/>
            <person name="Wrobel A."/>
            <person name="Rasinkangas P."/>
            <person name="Parkhill J."/>
            <person name="Rea M.C."/>
            <person name="O'Sullivan O."/>
            <person name="Ritari J."/>
            <person name="Douillard F.P."/>
            <person name="Paul Ross R."/>
            <person name="Yang R."/>
            <person name="Briner A.E."/>
            <person name="Felis G.E."/>
            <person name="de Vos W.M."/>
            <person name="Barrangou R."/>
            <person name="Klaenhammer T.R."/>
            <person name="Caufield P.W."/>
            <person name="Cui Y."/>
            <person name="Zhang H."/>
            <person name="O'Toole P.W."/>
        </authorList>
    </citation>
    <scope>NUCLEOTIDE SEQUENCE [LARGE SCALE GENOMIC DNA]</scope>
    <source>
        <strain evidence="11 12">DSM 23037</strain>
    </source>
</reference>
<dbReference type="GO" id="GO:0070401">
    <property type="term" value="F:NADP+ binding"/>
    <property type="evidence" value="ECO:0007669"/>
    <property type="project" value="UniProtKB-ARBA"/>
</dbReference>
<evidence type="ECO:0000256" key="1">
    <source>
        <dbReference type="ARBA" id="ARBA00004903"/>
    </source>
</evidence>
<dbReference type="GO" id="GO:0046452">
    <property type="term" value="P:dihydrofolate metabolic process"/>
    <property type="evidence" value="ECO:0007669"/>
    <property type="project" value="TreeGrafter"/>
</dbReference>
<dbReference type="FunFam" id="3.40.430.10:FF:000001">
    <property type="entry name" value="Dihydrofolate reductase"/>
    <property type="match status" value="1"/>
</dbReference>
<proteinExistence type="inferred from homology"/>
<feature type="domain" description="DHFR" evidence="10">
    <location>
        <begin position="3"/>
        <end position="164"/>
    </location>
</feature>
<dbReference type="PROSITE" id="PS51330">
    <property type="entry name" value="DHFR_2"/>
    <property type="match status" value="1"/>
</dbReference>
<keyword evidence="4 8" id="KW-0554">One-carbon metabolism</keyword>
<protein>
    <recommendedName>
        <fullName evidence="3 8">Dihydrofolate reductase</fullName>
        <ecNumber evidence="3 8">1.5.1.3</ecNumber>
    </recommendedName>
</protein>
<comment type="function">
    <text evidence="7 8">Key enzyme in folate metabolism. Catalyzes an essential reaction for de novo glycine and purine synthesis, and for DNA precursor synthesis.</text>
</comment>
<dbReference type="PRINTS" id="PR00070">
    <property type="entry name" value="DHFR"/>
</dbReference>
<dbReference type="Proteomes" id="UP000051378">
    <property type="component" value="Unassembled WGS sequence"/>
</dbReference>
<organism evidence="11 12">
    <name type="scientific">Holzapfeliella floricola DSM 23037 = JCM 16512</name>
    <dbReference type="NCBI Taxonomy" id="1423744"/>
    <lineage>
        <taxon>Bacteria</taxon>
        <taxon>Bacillati</taxon>
        <taxon>Bacillota</taxon>
        <taxon>Bacilli</taxon>
        <taxon>Lactobacillales</taxon>
        <taxon>Lactobacillaceae</taxon>
        <taxon>Holzapfeliella</taxon>
    </lineage>
</organism>
<evidence type="ECO:0000256" key="9">
    <source>
        <dbReference type="RuleBase" id="RU004474"/>
    </source>
</evidence>
<dbReference type="AlphaFoldDB" id="A0A0R2DT69"/>
<comment type="catalytic activity">
    <reaction evidence="8">
        <text>(6S)-5,6,7,8-tetrahydrofolate + NADP(+) = 7,8-dihydrofolate + NADPH + H(+)</text>
        <dbReference type="Rhea" id="RHEA:15009"/>
        <dbReference type="ChEBI" id="CHEBI:15378"/>
        <dbReference type="ChEBI" id="CHEBI:57451"/>
        <dbReference type="ChEBI" id="CHEBI:57453"/>
        <dbReference type="ChEBI" id="CHEBI:57783"/>
        <dbReference type="ChEBI" id="CHEBI:58349"/>
        <dbReference type="EC" id="1.5.1.3"/>
    </reaction>
</comment>
<sequence>MSKLAFIWAEDQNHLIGKGGNIPWFLPADLKFFKDTTKGHPVVMGRRTFDSLNIQPLPARKNIVLTRDQNWSHEGVEVFNDKDELLHSLRDMSEDIVFIIGGTQIYRQLLDDVDLLYLTQIHHAFEGDTHMPEIDYSDYELISKEEGPVDDKNQYPHTYLIYKRKNIG</sequence>
<evidence type="ECO:0000256" key="2">
    <source>
        <dbReference type="ARBA" id="ARBA00009539"/>
    </source>
</evidence>
<dbReference type="GO" id="GO:0006730">
    <property type="term" value="P:one-carbon metabolic process"/>
    <property type="evidence" value="ECO:0007669"/>
    <property type="project" value="UniProtKB-KW"/>
</dbReference>
<dbReference type="InterPro" id="IPR017925">
    <property type="entry name" value="DHFR_CS"/>
</dbReference>
<dbReference type="Pfam" id="PF00186">
    <property type="entry name" value="DHFR_1"/>
    <property type="match status" value="1"/>
</dbReference>
<comment type="caution">
    <text evidence="11">The sequence shown here is derived from an EMBL/GenBank/DDBJ whole genome shotgun (WGS) entry which is preliminary data.</text>
</comment>
<evidence type="ECO:0000256" key="5">
    <source>
        <dbReference type="ARBA" id="ARBA00022857"/>
    </source>
</evidence>
<name>A0A0R2DT69_9LACO</name>